<name>R7UQP8_CAPTE</name>
<proteinExistence type="predicted"/>
<dbReference type="PANTHER" id="PTHR37431:SF3">
    <property type="entry name" value="DUF19 DOMAIN-CONTAINING PROTEIN"/>
    <property type="match status" value="1"/>
</dbReference>
<dbReference type="EMBL" id="KB299094">
    <property type="protein sequence ID" value="ELU08433.1"/>
    <property type="molecule type" value="Genomic_DNA"/>
</dbReference>
<dbReference type="PANTHER" id="PTHR37431">
    <property type="entry name" value="PROTEIN CBG06927"/>
    <property type="match status" value="1"/>
</dbReference>
<keyword evidence="2" id="KW-0472">Membrane</keyword>
<keyword evidence="2" id="KW-0812">Transmembrane</keyword>
<organism evidence="3">
    <name type="scientific">Capitella teleta</name>
    <name type="common">Polychaete worm</name>
    <dbReference type="NCBI Taxonomy" id="283909"/>
    <lineage>
        <taxon>Eukaryota</taxon>
        <taxon>Metazoa</taxon>
        <taxon>Spiralia</taxon>
        <taxon>Lophotrochozoa</taxon>
        <taxon>Annelida</taxon>
        <taxon>Polychaeta</taxon>
        <taxon>Sedentaria</taxon>
        <taxon>Scolecida</taxon>
        <taxon>Capitellidae</taxon>
        <taxon>Capitella</taxon>
    </lineage>
</organism>
<feature type="region of interest" description="Disordered" evidence="1">
    <location>
        <begin position="369"/>
        <end position="397"/>
    </location>
</feature>
<feature type="compositionally biased region" description="Polar residues" evidence="1">
    <location>
        <begin position="380"/>
        <end position="389"/>
    </location>
</feature>
<keyword evidence="2" id="KW-1133">Transmembrane helix</keyword>
<reference evidence="5" key="1">
    <citation type="submission" date="2012-12" db="EMBL/GenBank/DDBJ databases">
        <authorList>
            <person name="Hellsten U."/>
            <person name="Grimwood J."/>
            <person name="Chapman J.A."/>
            <person name="Shapiro H."/>
            <person name="Aerts A."/>
            <person name="Otillar R.P."/>
            <person name="Terry A.Y."/>
            <person name="Boore J.L."/>
            <person name="Simakov O."/>
            <person name="Marletaz F."/>
            <person name="Cho S.-J."/>
            <person name="Edsinger-Gonzales E."/>
            <person name="Havlak P."/>
            <person name="Kuo D.-H."/>
            <person name="Larsson T."/>
            <person name="Lv J."/>
            <person name="Arendt D."/>
            <person name="Savage R."/>
            <person name="Osoegawa K."/>
            <person name="de Jong P."/>
            <person name="Lindberg D.R."/>
            <person name="Seaver E.C."/>
            <person name="Weisblat D.A."/>
            <person name="Putnam N.H."/>
            <person name="Grigoriev I.V."/>
            <person name="Rokhsar D.S."/>
        </authorList>
    </citation>
    <scope>NUCLEOTIDE SEQUENCE</scope>
    <source>
        <strain evidence="5">I ESC-2004</strain>
    </source>
</reference>
<sequence>MVIRLTPFRTQRIFMGTIGHLMSGSGLEDILELVYASNIAGHILSGSVLLITAPTLHGLTTDCSLENLNTCRKLIHGFEDELNSAVVPTLDPSDMRTHCDMYYKFESCIKPFQPNCRISERRTFEGSALAYNWLCEEAFDEYISHHDCLKNPDLHREGSFCNTTLRTKMDIHLEAYNTSTEKRDRLCLYIEDYLDCVENAVESFCDRDAAIWQRELDTKSMRPLLQQINCPGWTSALNQILDFKINALKVQQINNINHLAGNWNDRQGVHLVILSVLIAASILIFFFAIVIILYIRRRRKTPQRMTSQVVEPPEPPPYTPMPNMAMYQPGAEGVTYANSPDEKMTPPPYSPPSTDMTDMAAAAAAAGDTDNPCYAPYQESKLNMRNQPDATGVKDVQ</sequence>
<dbReference type="AlphaFoldDB" id="R7UQP8"/>
<reference evidence="4" key="3">
    <citation type="submission" date="2015-06" db="UniProtKB">
        <authorList>
            <consortium name="EnsemblMetazoa"/>
        </authorList>
    </citation>
    <scope>IDENTIFICATION</scope>
</reference>
<evidence type="ECO:0000256" key="1">
    <source>
        <dbReference type="SAM" id="MobiDB-lite"/>
    </source>
</evidence>
<protein>
    <submittedName>
        <fullName evidence="3 4">Uncharacterized protein</fullName>
    </submittedName>
</protein>
<keyword evidence="5" id="KW-1185">Reference proteome</keyword>
<evidence type="ECO:0000313" key="4">
    <source>
        <dbReference type="EnsemblMetazoa" id="CapteP217951"/>
    </source>
</evidence>
<dbReference type="EMBL" id="AMQN01006768">
    <property type="status" value="NOT_ANNOTATED_CDS"/>
    <property type="molecule type" value="Genomic_DNA"/>
</dbReference>
<feature type="transmembrane region" description="Helical" evidence="2">
    <location>
        <begin position="271"/>
        <end position="295"/>
    </location>
</feature>
<dbReference type="HOGENOM" id="CLU_694932_0_0_1"/>
<gene>
    <name evidence="3" type="ORF">CAPTEDRAFT_217951</name>
</gene>
<accession>R7UQP8</accession>
<evidence type="ECO:0000313" key="5">
    <source>
        <dbReference type="Proteomes" id="UP000014760"/>
    </source>
</evidence>
<dbReference type="OrthoDB" id="10051804at2759"/>
<dbReference type="Proteomes" id="UP000014760">
    <property type="component" value="Unassembled WGS sequence"/>
</dbReference>
<evidence type="ECO:0000313" key="3">
    <source>
        <dbReference type="EMBL" id="ELU08433.1"/>
    </source>
</evidence>
<dbReference type="OMA" id="MEHCHID"/>
<evidence type="ECO:0000256" key="2">
    <source>
        <dbReference type="SAM" id="Phobius"/>
    </source>
</evidence>
<dbReference type="EnsemblMetazoa" id="CapteT217951">
    <property type="protein sequence ID" value="CapteP217951"/>
    <property type="gene ID" value="CapteG217951"/>
</dbReference>
<reference evidence="3 5" key="2">
    <citation type="journal article" date="2013" name="Nature">
        <title>Insights into bilaterian evolution from three spiralian genomes.</title>
        <authorList>
            <person name="Simakov O."/>
            <person name="Marletaz F."/>
            <person name="Cho S.J."/>
            <person name="Edsinger-Gonzales E."/>
            <person name="Havlak P."/>
            <person name="Hellsten U."/>
            <person name="Kuo D.H."/>
            <person name="Larsson T."/>
            <person name="Lv J."/>
            <person name="Arendt D."/>
            <person name="Savage R."/>
            <person name="Osoegawa K."/>
            <person name="de Jong P."/>
            <person name="Grimwood J."/>
            <person name="Chapman J.A."/>
            <person name="Shapiro H."/>
            <person name="Aerts A."/>
            <person name="Otillar R.P."/>
            <person name="Terry A.Y."/>
            <person name="Boore J.L."/>
            <person name="Grigoriev I.V."/>
            <person name="Lindberg D.R."/>
            <person name="Seaver E.C."/>
            <person name="Weisblat D.A."/>
            <person name="Putnam N.H."/>
            <person name="Rokhsar D.S."/>
        </authorList>
    </citation>
    <scope>NUCLEOTIDE SEQUENCE</scope>
    <source>
        <strain evidence="3 5">I ESC-2004</strain>
    </source>
</reference>